<dbReference type="InterPro" id="IPR025857">
    <property type="entry name" value="MacB_PCD"/>
</dbReference>
<feature type="transmembrane region" description="Helical" evidence="7">
    <location>
        <begin position="387"/>
        <end position="409"/>
    </location>
</feature>
<keyword evidence="5 7" id="KW-0472">Membrane</keyword>
<dbReference type="EMBL" id="VULR01000018">
    <property type="protein sequence ID" value="MSS44190.1"/>
    <property type="molecule type" value="Genomic_DNA"/>
</dbReference>
<comment type="subcellular location">
    <subcellularLocation>
        <location evidence="1">Cell membrane</location>
        <topology evidence="1">Multi-pass membrane protein</topology>
    </subcellularLocation>
</comment>
<dbReference type="PANTHER" id="PTHR30572:SF4">
    <property type="entry name" value="ABC TRANSPORTER PERMEASE YTRF"/>
    <property type="match status" value="1"/>
</dbReference>
<dbReference type="Proteomes" id="UP000462760">
    <property type="component" value="Unassembled WGS sequence"/>
</dbReference>
<evidence type="ECO:0000256" key="3">
    <source>
        <dbReference type="ARBA" id="ARBA00022692"/>
    </source>
</evidence>
<dbReference type="GO" id="GO:0022857">
    <property type="term" value="F:transmembrane transporter activity"/>
    <property type="evidence" value="ECO:0007669"/>
    <property type="project" value="TreeGrafter"/>
</dbReference>
<organism evidence="10 11">
    <name type="scientific">Anaerosalibacter bizertensis</name>
    <dbReference type="NCBI Taxonomy" id="932217"/>
    <lineage>
        <taxon>Bacteria</taxon>
        <taxon>Bacillati</taxon>
        <taxon>Bacillota</taxon>
        <taxon>Tissierellia</taxon>
        <taxon>Tissierellales</taxon>
        <taxon>Sporanaerobacteraceae</taxon>
        <taxon>Anaerosalibacter</taxon>
    </lineage>
</organism>
<protein>
    <submittedName>
        <fullName evidence="10">ABC transporter permease</fullName>
    </submittedName>
</protein>
<accession>A0A844FJR7</accession>
<evidence type="ECO:0000259" key="8">
    <source>
        <dbReference type="Pfam" id="PF02687"/>
    </source>
</evidence>
<evidence type="ECO:0000313" key="11">
    <source>
        <dbReference type="Proteomes" id="UP000462760"/>
    </source>
</evidence>
<evidence type="ECO:0000256" key="5">
    <source>
        <dbReference type="ARBA" id="ARBA00023136"/>
    </source>
</evidence>
<feature type="transmembrane region" description="Helical" evidence="7">
    <location>
        <begin position="745"/>
        <end position="772"/>
    </location>
</feature>
<feature type="domain" description="MacB-like periplasmic core" evidence="9">
    <location>
        <begin position="20"/>
        <end position="249"/>
    </location>
</feature>
<dbReference type="InterPro" id="IPR003838">
    <property type="entry name" value="ABC3_permease_C"/>
</dbReference>
<feature type="domain" description="ABC3 transporter permease C-terminal" evidence="8">
    <location>
        <begin position="750"/>
        <end position="865"/>
    </location>
</feature>
<feature type="transmembrane region" description="Helical" evidence="7">
    <location>
        <begin position="833"/>
        <end position="856"/>
    </location>
</feature>
<evidence type="ECO:0000256" key="4">
    <source>
        <dbReference type="ARBA" id="ARBA00022989"/>
    </source>
</evidence>
<evidence type="ECO:0000256" key="1">
    <source>
        <dbReference type="ARBA" id="ARBA00004651"/>
    </source>
</evidence>
<dbReference type="PANTHER" id="PTHR30572">
    <property type="entry name" value="MEMBRANE COMPONENT OF TRANSPORTER-RELATED"/>
    <property type="match status" value="1"/>
</dbReference>
<comment type="caution">
    <text evidence="10">The sequence shown here is derived from an EMBL/GenBank/DDBJ whole genome shotgun (WGS) entry which is preliminary data.</text>
</comment>
<evidence type="ECO:0000256" key="2">
    <source>
        <dbReference type="ARBA" id="ARBA00022475"/>
    </source>
</evidence>
<feature type="transmembrane region" description="Helical" evidence="7">
    <location>
        <begin position="21"/>
        <end position="44"/>
    </location>
</feature>
<reference evidence="10 11" key="1">
    <citation type="submission" date="2019-08" db="EMBL/GenBank/DDBJ databases">
        <title>In-depth cultivation of the pig gut microbiome towards novel bacterial diversity and tailored functional studies.</title>
        <authorList>
            <person name="Wylensek D."/>
            <person name="Hitch T.C.A."/>
            <person name="Clavel T."/>
        </authorList>
    </citation>
    <scope>NUCLEOTIDE SEQUENCE [LARGE SCALE GENOMIC DNA]</scope>
    <source>
        <strain evidence="10 11">Med78-601-WT-4W-RMD-3</strain>
    </source>
</reference>
<keyword evidence="4 7" id="KW-1133">Transmembrane helix</keyword>
<feature type="domain" description="ABC3 transporter permease C-terminal" evidence="8">
    <location>
        <begin position="298"/>
        <end position="421"/>
    </location>
</feature>
<dbReference type="InterPro" id="IPR050250">
    <property type="entry name" value="Macrolide_Exporter_MacB"/>
</dbReference>
<feature type="transmembrane region" description="Helical" evidence="7">
    <location>
        <begin position="467"/>
        <end position="487"/>
    </location>
</feature>
<gene>
    <name evidence="10" type="ORF">FYJ27_10785</name>
</gene>
<dbReference type="Pfam" id="PF02687">
    <property type="entry name" value="FtsX"/>
    <property type="match status" value="2"/>
</dbReference>
<dbReference type="AlphaFoldDB" id="A0A844FJR7"/>
<dbReference type="GO" id="GO:0005886">
    <property type="term" value="C:plasma membrane"/>
    <property type="evidence" value="ECO:0007669"/>
    <property type="project" value="UniProtKB-SubCell"/>
</dbReference>
<comment type="similarity">
    <text evidence="6">Belongs to the ABC-4 integral membrane protein family.</text>
</comment>
<evidence type="ECO:0000256" key="7">
    <source>
        <dbReference type="SAM" id="Phobius"/>
    </source>
</evidence>
<sequence>MIKNYKQITYRYLKVQKKRTILTIIGIILSVALITAIGTMVMSMRDAAIKDVIKRMGDYHAIFTDVPSDKIDKITKNVEVEKSGITKAKGYAPLRETTEEERREDIPIPYKYLSVRGYDKESLDILPYKVKEGRFPVSSDEIVLEKLLLEYFPKKPKVGDRIVLSLGKRMMVKGEDGKETVEPQYLNGGFDYSDLGERFEKEEEKEYTVVGIMESDNVWHESYIYDTIVGLDKKDLKDNNYDIYVRFSSVNKARDKAEKIAKNIGLSEENIQYNDDLLELSAQSPSKALNNALVQMLIFIIALVIVATVAVIYNSFNISVLERISQFGLLRSVGSTPKQIRDMVFKEATLLSAIGIPIGLFCGVLAMKIVLYIISLIKFDFVADFEIVISPIVFLISSILGLVTVYLSAYGPAKKAGKISPLDAVRNTGGFKKETFNKVKSSKLIRKLFGMEGELAYKNLRRNRKRFVITVFSMVISIVLFISFSSFSNYIFSIGAVSDDEVGNFFIYSPGDLDLNSISKELKNMEDVKRVYKSSIGFVDALVEDDAISPKLKELNEGYYDEKRQGSTVVSNSNIMTFGNDNMDALKPYLKDGTIDVEKLNSENGVLVVTTIPGYNEETNKGAIIEGFNFKIGDKILIWENLGDAPDGNLKEVKVMGILERGLLSNEFKYNLNGGLNIVSTEEMYDKLKDTDLDSQIYIEMEREGNNGPVREYLAELEEKDSNFHYVDYSEQAEEERKINIIMNIFLYGFVAVIALISCVNIINTISTNLILRTRELAMIKAVGMAQKSVKKMVALESIYYGLIATIYGGIIGTGLSYVLYKIVMEIREFEWMIPWNSILISSIGAIAVALISAYIPLKRINNGNIIDKIKMEE</sequence>
<keyword evidence="3 7" id="KW-0812">Transmembrane</keyword>
<evidence type="ECO:0000259" key="9">
    <source>
        <dbReference type="Pfam" id="PF12704"/>
    </source>
</evidence>
<feature type="transmembrane region" description="Helical" evidence="7">
    <location>
        <begin position="292"/>
        <end position="313"/>
    </location>
</feature>
<proteinExistence type="inferred from homology"/>
<dbReference type="Pfam" id="PF12704">
    <property type="entry name" value="MacB_PCD"/>
    <property type="match status" value="1"/>
</dbReference>
<keyword evidence="2" id="KW-1003">Cell membrane</keyword>
<dbReference type="RefSeq" id="WP_154484861.1">
    <property type="nucleotide sequence ID" value="NZ_VULR01000018.1"/>
</dbReference>
<evidence type="ECO:0000256" key="6">
    <source>
        <dbReference type="ARBA" id="ARBA00038076"/>
    </source>
</evidence>
<feature type="transmembrane region" description="Helical" evidence="7">
    <location>
        <begin position="348"/>
        <end position="375"/>
    </location>
</feature>
<evidence type="ECO:0000313" key="10">
    <source>
        <dbReference type="EMBL" id="MSS44190.1"/>
    </source>
</evidence>
<dbReference type="OrthoDB" id="9793166at2"/>
<name>A0A844FJR7_9FIRM</name>
<feature type="transmembrane region" description="Helical" evidence="7">
    <location>
        <begin position="798"/>
        <end position="821"/>
    </location>
</feature>